<dbReference type="AlphaFoldDB" id="A0A016UE94"/>
<comment type="caution">
    <text evidence="1">The sequence shown here is derived from an EMBL/GenBank/DDBJ whole genome shotgun (WGS) entry which is preliminary data.</text>
</comment>
<organism evidence="1 2">
    <name type="scientific">Ancylostoma ceylanicum</name>
    <dbReference type="NCBI Taxonomy" id="53326"/>
    <lineage>
        <taxon>Eukaryota</taxon>
        <taxon>Metazoa</taxon>
        <taxon>Ecdysozoa</taxon>
        <taxon>Nematoda</taxon>
        <taxon>Chromadorea</taxon>
        <taxon>Rhabditida</taxon>
        <taxon>Rhabditina</taxon>
        <taxon>Rhabditomorpha</taxon>
        <taxon>Strongyloidea</taxon>
        <taxon>Ancylostomatidae</taxon>
        <taxon>Ancylostomatinae</taxon>
        <taxon>Ancylostoma</taxon>
    </lineage>
</organism>
<dbReference type="Proteomes" id="UP000024635">
    <property type="component" value="Unassembled WGS sequence"/>
</dbReference>
<dbReference type="EMBL" id="JARK01001380">
    <property type="protein sequence ID" value="EYC13172.1"/>
    <property type="molecule type" value="Genomic_DNA"/>
</dbReference>
<sequence>MASVAMLSLLNDFSIFVEFRISQQKMPRQNLWKIRFSGLKNFGVAQKGNLYWMRATDARVYMMNSRRQSHRYRSSVARVYDFATAARSFH</sequence>
<keyword evidence="2" id="KW-1185">Reference proteome</keyword>
<reference evidence="2" key="1">
    <citation type="journal article" date="2015" name="Nat. Genet.">
        <title>The genome and transcriptome of the zoonotic hookworm Ancylostoma ceylanicum identify infection-specific gene families.</title>
        <authorList>
            <person name="Schwarz E.M."/>
            <person name="Hu Y."/>
            <person name="Antoshechkin I."/>
            <person name="Miller M.M."/>
            <person name="Sternberg P.W."/>
            <person name="Aroian R.V."/>
        </authorList>
    </citation>
    <scope>NUCLEOTIDE SEQUENCE</scope>
    <source>
        <strain evidence="2">HY135</strain>
    </source>
</reference>
<evidence type="ECO:0000313" key="1">
    <source>
        <dbReference type="EMBL" id="EYC13172.1"/>
    </source>
</evidence>
<accession>A0A016UE94</accession>
<proteinExistence type="predicted"/>
<gene>
    <name evidence="1" type="primary">Acey_s0044.g1011</name>
    <name evidence="1" type="ORF">Y032_0044g1011</name>
</gene>
<name>A0A016UE94_9BILA</name>
<protein>
    <submittedName>
        <fullName evidence="1">Uncharacterized protein</fullName>
    </submittedName>
</protein>
<evidence type="ECO:0000313" key="2">
    <source>
        <dbReference type="Proteomes" id="UP000024635"/>
    </source>
</evidence>